<dbReference type="PANTHER" id="PTHR42928">
    <property type="entry name" value="TRICARBOXYLATE-BINDING PROTEIN"/>
    <property type="match status" value="1"/>
</dbReference>
<gene>
    <name evidence="3" type="ORF">QRO08_04900</name>
</gene>
<dbReference type="CDD" id="cd13576">
    <property type="entry name" value="PBP2_BugD_Asp"/>
    <property type="match status" value="1"/>
</dbReference>
<dbReference type="InterPro" id="IPR005064">
    <property type="entry name" value="BUG"/>
</dbReference>
<evidence type="ECO:0000313" key="3">
    <source>
        <dbReference type="EMBL" id="WIY49917.1"/>
    </source>
</evidence>
<accession>A0ABY9ASR6</accession>
<organism evidence="3 4">
    <name type="scientific">Paracidovorax citrulli</name>
    <name type="common">Acidovorax citrulli</name>
    <dbReference type="NCBI Taxonomy" id="80869"/>
    <lineage>
        <taxon>Bacteria</taxon>
        <taxon>Pseudomonadati</taxon>
        <taxon>Pseudomonadota</taxon>
        <taxon>Betaproteobacteria</taxon>
        <taxon>Burkholderiales</taxon>
        <taxon>Comamonadaceae</taxon>
        <taxon>Paracidovorax</taxon>
    </lineage>
</organism>
<evidence type="ECO:0000313" key="4">
    <source>
        <dbReference type="Proteomes" id="UP001242732"/>
    </source>
</evidence>
<feature type="signal peptide" evidence="2">
    <location>
        <begin position="1"/>
        <end position="22"/>
    </location>
</feature>
<reference evidence="3 4" key="1">
    <citation type="submission" date="2023-06" db="EMBL/GenBank/DDBJ databases">
        <authorList>
            <person name="Ham H."/>
            <person name="Park D.S."/>
        </authorList>
    </citation>
    <scope>NUCLEOTIDE SEQUENCE [LARGE SCALE GENOMIC DNA]</scope>
    <source>
        <strain evidence="3 4">KACC 17005</strain>
    </source>
</reference>
<dbReference type="Pfam" id="PF03401">
    <property type="entry name" value="TctC"/>
    <property type="match status" value="1"/>
</dbReference>
<dbReference type="Gene3D" id="3.40.190.10">
    <property type="entry name" value="Periplasmic binding protein-like II"/>
    <property type="match status" value="1"/>
</dbReference>
<feature type="chain" id="PRO_5047038180" evidence="2">
    <location>
        <begin position="23"/>
        <end position="324"/>
    </location>
</feature>
<dbReference type="RefSeq" id="WP_011796914.1">
    <property type="nucleotide sequence ID" value="NZ_CP023687.1"/>
</dbReference>
<keyword evidence="2" id="KW-0732">Signal</keyword>
<dbReference type="Gene3D" id="3.40.190.150">
    <property type="entry name" value="Bordetella uptake gene, domain 1"/>
    <property type="match status" value="1"/>
</dbReference>
<dbReference type="PIRSF" id="PIRSF017082">
    <property type="entry name" value="YflP"/>
    <property type="match status" value="1"/>
</dbReference>
<protein>
    <submittedName>
        <fullName evidence="3">Tripartite tricarboxylate transporter substrate binding protein BugD</fullName>
    </submittedName>
</protein>
<dbReference type="EMBL" id="CP127363">
    <property type="protein sequence ID" value="WIY49917.1"/>
    <property type="molecule type" value="Genomic_DNA"/>
</dbReference>
<dbReference type="PANTHER" id="PTHR42928:SF5">
    <property type="entry name" value="BLR1237 PROTEIN"/>
    <property type="match status" value="1"/>
</dbReference>
<evidence type="ECO:0000256" key="2">
    <source>
        <dbReference type="SAM" id="SignalP"/>
    </source>
</evidence>
<comment type="similarity">
    <text evidence="1">Belongs to the UPF0065 (bug) family.</text>
</comment>
<keyword evidence="4" id="KW-1185">Reference proteome</keyword>
<dbReference type="InterPro" id="IPR042100">
    <property type="entry name" value="Bug_dom1"/>
</dbReference>
<dbReference type="SUPFAM" id="SSF53850">
    <property type="entry name" value="Periplasmic binding protein-like II"/>
    <property type="match status" value="1"/>
</dbReference>
<evidence type="ECO:0000256" key="1">
    <source>
        <dbReference type="ARBA" id="ARBA00006987"/>
    </source>
</evidence>
<name>A0ABY9ASR6_PARCI</name>
<proteinExistence type="inferred from homology"/>
<sequence>MPSLPRSLLVLLLTLWFSNSHAAFPEKPVTIIVPYAAGGPMDKLARQVGSQLGTLLGQPVVVQNQGGAGGNIGVATAKRAAPDGYTVLLDHVHMATAPALYRKLDFAPDVDFEPLGVIAESPLVLIGRPGVPGGSLDELLRWMAQQPQVTLANAGMGSASHLCGLLLQSSLKLRMTTVPYKGTGPAMIDLMGGQVDLMCDLTSNAMPQIQSGKVRPIAVTVREPISGTPLETVPSVEKFGITQSPLTIWYGLYSPRGTPAPVIQQLSTALKTVTNSATFRKQQADAGLKPVTDERLTPAGHRRYLQEEINRWAGPIKASGEYAD</sequence>
<dbReference type="Proteomes" id="UP001242732">
    <property type="component" value="Chromosome"/>
</dbReference>